<evidence type="ECO:0000313" key="1">
    <source>
        <dbReference type="EMBL" id="SPT95591.1"/>
    </source>
</evidence>
<name>A0A2X0YZP6_9BACI</name>
<dbReference type="Proteomes" id="UP000251431">
    <property type="component" value="Unassembled WGS sequence"/>
</dbReference>
<dbReference type="RefSeq" id="WP_112116255.1">
    <property type="nucleotide sequence ID" value="NZ_JBCEYD010000002.1"/>
</dbReference>
<evidence type="ECO:0000313" key="2">
    <source>
        <dbReference type="Proteomes" id="UP000251431"/>
    </source>
</evidence>
<sequence>MRNTLGDLNNHLFAQLERLSDEDLAGDKLTEEIERAKAVTSVANQIISNGSIVLQAQKFYTEYKSKDLQKPKMLEG</sequence>
<gene>
    <name evidence="1" type="ORF">NCTC7582_00091</name>
</gene>
<dbReference type="EMBL" id="UAQE01000001">
    <property type="protein sequence ID" value="SPT95591.1"/>
    <property type="molecule type" value="Genomic_DNA"/>
</dbReference>
<organism evidence="1 2">
    <name type="scientific">Lysinibacillus capsici</name>
    <dbReference type="NCBI Taxonomy" id="2115968"/>
    <lineage>
        <taxon>Bacteria</taxon>
        <taxon>Bacillati</taxon>
        <taxon>Bacillota</taxon>
        <taxon>Bacilli</taxon>
        <taxon>Bacillales</taxon>
        <taxon>Bacillaceae</taxon>
        <taxon>Lysinibacillus</taxon>
    </lineage>
</organism>
<accession>A0A2X0YZP6</accession>
<proteinExistence type="predicted"/>
<reference evidence="1 2" key="1">
    <citation type="submission" date="2018-06" db="EMBL/GenBank/DDBJ databases">
        <authorList>
            <consortium name="Pathogen Informatics"/>
            <person name="Doyle S."/>
        </authorList>
    </citation>
    <scope>NUCLEOTIDE SEQUENCE [LARGE SCALE GENOMIC DNA]</scope>
    <source>
        <strain evidence="1 2">NCTC7582</strain>
    </source>
</reference>
<protein>
    <submittedName>
        <fullName evidence="1">Phage protein</fullName>
    </submittedName>
</protein>
<dbReference type="AlphaFoldDB" id="A0A2X0YZP6"/>